<accession>A0ABN7PMQ9</accession>
<feature type="domain" description="EGF-like" evidence="1">
    <location>
        <begin position="1"/>
        <end position="37"/>
    </location>
</feature>
<organism evidence="2 3">
    <name type="scientific">Timema podura</name>
    <name type="common">Walking stick</name>
    <dbReference type="NCBI Taxonomy" id="61482"/>
    <lineage>
        <taxon>Eukaryota</taxon>
        <taxon>Metazoa</taxon>
        <taxon>Ecdysozoa</taxon>
        <taxon>Arthropoda</taxon>
        <taxon>Hexapoda</taxon>
        <taxon>Insecta</taxon>
        <taxon>Pterygota</taxon>
        <taxon>Neoptera</taxon>
        <taxon>Polyneoptera</taxon>
        <taxon>Phasmatodea</taxon>
        <taxon>Timematodea</taxon>
        <taxon>Timematoidea</taxon>
        <taxon>Timematidae</taxon>
        <taxon>Timema</taxon>
    </lineage>
</organism>
<evidence type="ECO:0000259" key="1">
    <source>
        <dbReference type="SMART" id="SM00181"/>
    </source>
</evidence>
<dbReference type="InterPro" id="IPR000742">
    <property type="entry name" value="EGF"/>
</dbReference>
<keyword evidence="3" id="KW-1185">Reference proteome</keyword>
<comment type="caution">
    <text evidence="2">The sequence shown here is derived from an EMBL/GenBank/DDBJ whole genome shotgun (WGS) entry which is preliminary data.</text>
</comment>
<dbReference type="EMBL" id="CAJPIN010113452">
    <property type="protein sequence ID" value="CAG2069029.1"/>
    <property type="molecule type" value="Genomic_DNA"/>
</dbReference>
<dbReference type="PANTHER" id="PTHR22722">
    <property type="entry name" value="LOW-DENSITY LIPOPROTEIN RECEPTOR-RELATED PROTEIN 2-RELATED"/>
    <property type="match status" value="1"/>
</dbReference>
<evidence type="ECO:0000313" key="3">
    <source>
        <dbReference type="Proteomes" id="UP001153148"/>
    </source>
</evidence>
<dbReference type="InterPro" id="IPR011042">
    <property type="entry name" value="6-blade_b-propeller_TolB-like"/>
</dbReference>
<dbReference type="Gene3D" id="2.10.25.10">
    <property type="entry name" value="Laminin"/>
    <property type="match status" value="2"/>
</dbReference>
<feature type="domain" description="EGF-like" evidence="1">
    <location>
        <begin position="41"/>
        <end position="77"/>
    </location>
</feature>
<dbReference type="SMART" id="SM00181">
    <property type="entry name" value="EGF"/>
    <property type="match status" value="2"/>
</dbReference>
<protein>
    <recommendedName>
        <fullName evidence="1">EGF-like domain-containing protein</fullName>
    </recommendedName>
</protein>
<proteinExistence type="predicted"/>
<dbReference type="PANTHER" id="PTHR22722:SF5">
    <property type="entry name" value="LOW-DENSITY LIPOPROTEIN RECEPTOR-RELATED PROTEIN 1B"/>
    <property type="match status" value="1"/>
</dbReference>
<reference evidence="2" key="1">
    <citation type="submission" date="2021-03" db="EMBL/GenBank/DDBJ databases">
        <authorList>
            <person name="Tran Van P."/>
        </authorList>
    </citation>
    <scope>NUCLEOTIDE SEQUENCE</scope>
</reference>
<name>A0ABN7PMQ9_TIMPD</name>
<dbReference type="Proteomes" id="UP001153148">
    <property type="component" value="Unassembled WGS sequence"/>
</dbReference>
<feature type="non-terminal residue" evidence="2">
    <location>
        <position position="146"/>
    </location>
</feature>
<dbReference type="SUPFAM" id="SSF57184">
    <property type="entry name" value="Growth factor receptor domain"/>
    <property type="match status" value="1"/>
</dbReference>
<dbReference type="Gene3D" id="2.120.10.30">
    <property type="entry name" value="TolB, C-terminal domain"/>
    <property type="match status" value="1"/>
</dbReference>
<dbReference type="Pfam" id="PF14670">
    <property type="entry name" value="FXa_inhibition"/>
    <property type="match status" value="1"/>
</dbReference>
<evidence type="ECO:0000313" key="2">
    <source>
        <dbReference type="EMBL" id="CAG2069029.1"/>
    </source>
</evidence>
<dbReference type="SUPFAM" id="SSF63825">
    <property type="entry name" value="YWTD domain"/>
    <property type="match status" value="1"/>
</dbReference>
<gene>
    <name evidence="2" type="ORF">TPAB3V08_LOCUS15972</name>
</gene>
<dbReference type="InterPro" id="IPR009030">
    <property type="entry name" value="Growth_fac_rcpt_cys_sf"/>
</dbReference>
<dbReference type="InterPro" id="IPR051221">
    <property type="entry name" value="LDLR-related"/>
</dbReference>
<sequence>MCIYTRECSHTCHNTPEGYLCSCPPDLYLQPDGVTCLKTHPCDAWGTCSQLCQQFKHRHKCSCMEDYHLMSDQFTCKSTDNATAFVIFSNRHELRGVDLQTFNVKALISSLKNTIALDFYHTKQSNMIFWTDVIDDKIYRGTLIGQ</sequence>